<evidence type="ECO:0000256" key="3">
    <source>
        <dbReference type="ARBA" id="ARBA00023242"/>
    </source>
</evidence>
<dbReference type="InterPro" id="IPR023780">
    <property type="entry name" value="Chromo_domain"/>
</dbReference>
<evidence type="ECO:0000256" key="2">
    <source>
        <dbReference type="ARBA" id="ARBA00011353"/>
    </source>
</evidence>
<feature type="region of interest" description="Disordered" evidence="4">
    <location>
        <begin position="1"/>
        <end position="47"/>
    </location>
</feature>
<dbReference type="InterPro" id="IPR023779">
    <property type="entry name" value="Chromodomain_CS"/>
</dbReference>
<protein>
    <recommendedName>
        <fullName evidence="5">Chromo domain-containing protein</fullName>
    </recommendedName>
</protein>
<comment type="subunit">
    <text evidence="2">Component of the NuA4 histone acetyltransferase complex.</text>
</comment>
<dbReference type="AlphaFoldDB" id="A0A1F5L8S7"/>
<dbReference type="GeneID" id="34580090"/>
<dbReference type="Pfam" id="PF01393">
    <property type="entry name" value="Chromo_shadow"/>
    <property type="match status" value="1"/>
</dbReference>
<name>A0A1F5L8S7_PENAI</name>
<evidence type="ECO:0000313" key="7">
    <source>
        <dbReference type="Proteomes" id="UP000177622"/>
    </source>
</evidence>
<dbReference type="GO" id="GO:0005634">
    <property type="term" value="C:nucleus"/>
    <property type="evidence" value="ECO:0007669"/>
    <property type="project" value="UniProtKB-SubCell"/>
</dbReference>
<comment type="subcellular location">
    <subcellularLocation>
        <location evidence="1">Nucleus</location>
    </subcellularLocation>
</comment>
<dbReference type="SUPFAM" id="SSF54160">
    <property type="entry name" value="Chromo domain-like"/>
    <property type="match status" value="2"/>
</dbReference>
<feature type="region of interest" description="Disordered" evidence="4">
    <location>
        <begin position="102"/>
        <end position="168"/>
    </location>
</feature>
<evidence type="ECO:0000256" key="4">
    <source>
        <dbReference type="SAM" id="MobiDB-lite"/>
    </source>
</evidence>
<keyword evidence="3" id="KW-0539">Nucleus</keyword>
<dbReference type="Pfam" id="PF00385">
    <property type="entry name" value="Chromo"/>
    <property type="match status" value="1"/>
</dbReference>
<organism evidence="6 7">
    <name type="scientific">Penicillium arizonense</name>
    <dbReference type="NCBI Taxonomy" id="1835702"/>
    <lineage>
        <taxon>Eukaryota</taxon>
        <taxon>Fungi</taxon>
        <taxon>Dikarya</taxon>
        <taxon>Ascomycota</taxon>
        <taxon>Pezizomycotina</taxon>
        <taxon>Eurotiomycetes</taxon>
        <taxon>Eurotiomycetidae</taxon>
        <taxon>Eurotiales</taxon>
        <taxon>Aspergillaceae</taxon>
        <taxon>Penicillium</taxon>
    </lineage>
</organism>
<dbReference type="Gene3D" id="2.40.50.40">
    <property type="match status" value="2"/>
</dbReference>
<dbReference type="InterPro" id="IPR016197">
    <property type="entry name" value="Chromo-like_dom_sf"/>
</dbReference>
<feature type="compositionally biased region" description="Basic and acidic residues" evidence="4">
    <location>
        <begin position="17"/>
        <end position="32"/>
    </location>
</feature>
<sequence>MPPPVEDISDEESGDIPFRDAPEDQANDKATDDPAEEDEDDDEEEEGVYIVERIVQHDWLDDGTLKLLVKWKGYEDPADCTWEEEEGLKEGASDILAAYYKKVGGRPELPPPKAKPGRKRKSMGDSKSATPTASSSAATEPKRRKSQKETKKVESDAEENVTDWVPKGKSWDKEVQEVDTIVRDPENNGLYAWLVFNNGRKSRVTIEACYEKCPMKMLKFYESHLVFKDG</sequence>
<keyword evidence="7" id="KW-1185">Reference proteome</keyword>
<evidence type="ECO:0000259" key="5">
    <source>
        <dbReference type="PROSITE" id="PS50013"/>
    </source>
</evidence>
<dbReference type="SMART" id="SM00298">
    <property type="entry name" value="CHROMO"/>
    <property type="match status" value="1"/>
</dbReference>
<dbReference type="STRING" id="1835702.A0A1F5L8S7"/>
<dbReference type="GO" id="GO:0006338">
    <property type="term" value="P:chromatin remodeling"/>
    <property type="evidence" value="ECO:0007669"/>
    <property type="project" value="UniProtKB-ARBA"/>
</dbReference>
<feature type="compositionally biased region" description="Acidic residues" evidence="4">
    <location>
        <begin position="33"/>
        <end position="47"/>
    </location>
</feature>
<feature type="domain" description="Chromo" evidence="5">
    <location>
        <begin position="49"/>
        <end position="111"/>
    </location>
</feature>
<evidence type="ECO:0000313" key="6">
    <source>
        <dbReference type="EMBL" id="OGE49369.1"/>
    </source>
</evidence>
<comment type="caution">
    <text evidence="6">The sequence shown here is derived from an EMBL/GenBank/DDBJ whole genome shotgun (WGS) entry which is preliminary data.</text>
</comment>
<feature type="compositionally biased region" description="Low complexity" evidence="4">
    <location>
        <begin position="128"/>
        <end position="139"/>
    </location>
</feature>
<reference evidence="6 7" key="1">
    <citation type="journal article" date="2016" name="Sci. Rep.">
        <title>Penicillium arizonense, a new, genome sequenced fungal species, reveals a high chemical diversity in secreted metabolites.</title>
        <authorList>
            <person name="Grijseels S."/>
            <person name="Nielsen J.C."/>
            <person name="Randelovic M."/>
            <person name="Nielsen J."/>
            <person name="Nielsen K.F."/>
            <person name="Workman M."/>
            <person name="Frisvad J.C."/>
        </authorList>
    </citation>
    <scope>NUCLEOTIDE SEQUENCE [LARGE SCALE GENOMIC DNA]</scope>
    <source>
        <strain evidence="6 7">CBS 141311</strain>
    </source>
</reference>
<dbReference type="InterPro" id="IPR051219">
    <property type="entry name" value="Heterochromatin_chromo-domain"/>
</dbReference>
<dbReference type="PROSITE" id="PS50013">
    <property type="entry name" value="CHROMO_2"/>
    <property type="match status" value="1"/>
</dbReference>
<dbReference type="SMART" id="SM00300">
    <property type="entry name" value="ChSh"/>
    <property type="match status" value="1"/>
</dbReference>
<evidence type="ECO:0000256" key="1">
    <source>
        <dbReference type="ARBA" id="ARBA00004123"/>
    </source>
</evidence>
<dbReference type="CDD" id="cd00024">
    <property type="entry name" value="CD_CSD"/>
    <property type="match status" value="1"/>
</dbReference>
<dbReference type="EMBL" id="LXJU01000022">
    <property type="protein sequence ID" value="OGE49369.1"/>
    <property type="molecule type" value="Genomic_DNA"/>
</dbReference>
<gene>
    <name evidence="6" type="ORF">PENARI_c022G04240</name>
</gene>
<accession>A0A1F5L8S7</accession>
<dbReference type="PROSITE" id="PS00598">
    <property type="entry name" value="CHROMO_1"/>
    <property type="match status" value="1"/>
</dbReference>
<dbReference type="Proteomes" id="UP000177622">
    <property type="component" value="Unassembled WGS sequence"/>
</dbReference>
<dbReference type="InterPro" id="IPR000953">
    <property type="entry name" value="Chromo/chromo_shadow_dom"/>
</dbReference>
<dbReference type="InterPro" id="IPR008251">
    <property type="entry name" value="Chromo_shadow_dom"/>
</dbReference>
<dbReference type="GO" id="GO:0000792">
    <property type="term" value="C:heterochromatin"/>
    <property type="evidence" value="ECO:0007669"/>
    <property type="project" value="UniProtKB-ARBA"/>
</dbReference>
<dbReference type="OrthoDB" id="433924at2759"/>
<proteinExistence type="predicted"/>
<dbReference type="PANTHER" id="PTHR22812">
    <property type="entry name" value="CHROMOBOX PROTEIN"/>
    <property type="match status" value="1"/>
</dbReference>
<dbReference type="RefSeq" id="XP_022484820.1">
    <property type="nucleotide sequence ID" value="XM_022635356.1"/>
</dbReference>